<name>A0AAD5Q3K1_PYTIN</name>
<reference evidence="2" key="1">
    <citation type="submission" date="2021-12" db="EMBL/GenBank/DDBJ databases">
        <title>Prjna785345.</title>
        <authorList>
            <person name="Rujirawat T."/>
            <person name="Krajaejun T."/>
        </authorList>
    </citation>
    <scope>NUCLEOTIDE SEQUENCE</scope>
    <source>
        <strain evidence="2">Pi057C3</strain>
    </source>
</reference>
<feature type="domain" description="AB hydrolase-1" evidence="1">
    <location>
        <begin position="323"/>
        <end position="587"/>
    </location>
</feature>
<dbReference type="EMBL" id="JAKCXM010000362">
    <property type="protein sequence ID" value="KAJ0395125.1"/>
    <property type="molecule type" value="Genomic_DNA"/>
</dbReference>
<dbReference type="Gene3D" id="3.40.50.1820">
    <property type="entry name" value="alpha/beta hydrolase"/>
    <property type="match status" value="2"/>
</dbReference>
<dbReference type="SUPFAM" id="SSF53474">
    <property type="entry name" value="alpha/beta-Hydrolases"/>
    <property type="match status" value="2"/>
</dbReference>
<dbReference type="PANTHER" id="PTHR43194:SF2">
    <property type="entry name" value="PEROXISOMAL MEMBRANE PROTEIN LPX1"/>
    <property type="match status" value="1"/>
</dbReference>
<comment type="caution">
    <text evidence="2">The sequence shown here is derived from an EMBL/GenBank/DDBJ whole genome shotgun (WGS) entry which is preliminary data.</text>
</comment>
<gene>
    <name evidence="2" type="ORF">P43SY_004618</name>
</gene>
<dbReference type="InterPro" id="IPR000073">
    <property type="entry name" value="AB_hydrolase_1"/>
</dbReference>
<organism evidence="2 3">
    <name type="scientific">Pythium insidiosum</name>
    <name type="common">Pythiosis disease agent</name>
    <dbReference type="NCBI Taxonomy" id="114742"/>
    <lineage>
        <taxon>Eukaryota</taxon>
        <taxon>Sar</taxon>
        <taxon>Stramenopiles</taxon>
        <taxon>Oomycota</taxon>
        <taxon>Peronosporomycetes</taxon>
        <taxon>Pythiales</taxon>
        <taxon>Pythiaceae</taxon>
        <taxon>Pythium</taxon>
    </lineage>
</organism>
<accession>A0AAD5Q3K1</accession>
<keyword evidence="3" id="KW-1185">Reference proteome</keyword>
<sequence length="601" mass="67174">MAERRVRLLFAHGGSFCKQVWAPITRRLQAMPAMQRVQAECMAFDMPFHGERRDVSQRPELHLENPAKPRVSHPTMRWMTWGPAEVARQVASLQASSAGSQRIPLIGIGHSLGAASLWATEMASPGTFDGLILFEPMTDWNGHPYREKAIDFHVGLTLQRRAAWDSFEEAQAELSSSKSYARWHPESLQAYIQGAVVKSNPENNVLDADKNYVLACHPHLEAAGYCGGLLPMAGYAVDAIKCRVFLQYGGRTQLFFPEYYQSLVQRFPQLYRIDDAVPNTTHALVLEDPDAVATRINSILQELAPFQMTLTCHKGLKMAAVKLLFAHGGGFCGRIWEPITRRLAASALLQRTPADMITFDFPYHGARRDVSQPATLRVEQTPHPRVQHIAGSTLTRWTQEEVERQVNKIRANDGHERVPVIGIGHSMGACGLWTTEIKHPGTFAGLILFEPVHNVSVHPESDATIDFLVSITLPRKWTWDTFEEAQAELLATRNFARFHPESLQAYIDGAVVKSDGATNPLGPTLSHEDLARVQCPTTFQYGSRSQLFFRKYIQPHVDAFPATYRIAEPVENTTHALVMEDPDTVAARILSALEELPPYCA</sequence>
<dbReference type="InterPro" id="IPR029058">
    <property type="entry name" value="AB_hydrolase_fold"/>
</dbReference>
<dbReference type="InterPro" id="IPR050228">
    <property type="entry name" value="Carboxylesterase_BioH"/>
</dbReference>
<dbReference type="Pfam" id="PF12697">
    <property type="entry name" value="Abhydrolase_6"/>
    <property type="match status" value="2"/>
</dbReference>
<evidence type="ECO:0000313" key="2">
    <source>
        <dbReference type="EMBL" id="KAJ0395125.1"/>
    </source>
</evidence>
<protein>
    <recommendedName>
        <fullName evidence="1">AB hydrolase-1 domain-containing protein</fullName>
    </recommendedName>
</protein>
<dbReference type="PANTHER" id="PTHR43194">
    <property type="entry name" value="HYDROLASE ALPHA/BETA FOLD FAMILY"/>
    <property type="match status" value="1"/>
</dbReference>
<feature type="domain" description="AB hydrolase-1" evidence="1">
    <location>
        <begin position="8"/>
        <end position="293"/>
    </location>
</feature>
<evidence type="ECO:0000259" key="1">
    <source>
        <dbReference type="Pfam" id="PF12697"/>
    </source>
</evidence>
<dbReference type="AlphaFoldDB" id="A0AAD5Q3K1"/>
<evidence type="ECO:0000313" key="3">
    <source>
        <dbReference type="Proteomes" id="UP001209570"/>
    </source>
</evidence>
<proteinExistence type="predicted"/>
<dbReference type="Proteomes" id="UP001209570">
    <property type="component" value="Unassembled WGS sequence"/>
</dbReference>